<dbReference type="RefSeq" id="WP_171596290.1">
    <property type="nucleotide sequence ID" value="NZ_RZNH01000026.1"/>
</dbReference>
<reference evidence="2 3" key="1">
    <citation type="submission" date="2018-12" db="EMBL/GenBank/DDBJ databases">
        <title>Marinifilum JC070 sp. nov., a marine bacterium isolated from Yongle Blue Hole in the South China Sea.</title>
        <authorList>
            <person name="Fu T."/>
        </authorList>
    </citation>
    <scope>NUCLEOTIDE SEQUENCE [LARGE SCALE GENOMIC DNA]</scope>
    <source>
        <strain evidence="2 3">JC070</strain>
    </source>
</reference>
<dbReference type="EMBL" id="RZNH01000026">
    <property type="protein sequence ID" value="NOU61021.1"/>
    <property type="molecule type" value="Genomic_DNA"/>
</dbReference>
<keyword evidence="1" id="KW-0812">Transmembrane</keyword>
<accession>A0ABX1WYL9</accession>
<dbReference type="Proteomes" id="UP000732105">
    <property type="component" value="Unassembled WGS sequence"/>
</dbReference>
<keyword evidence="1" id="KW-0472">Membrane</keyword>
<gene>
    <name evidence="2" type="ORF">ELS83_14440</name>
</gene>
<keyword evidence="1" id="KW-1133">Transmembrane helix</keyword>
<comment type="caution">
    <text evidence="2">The sequence shown here is derived from an EMBL/GenBank/DDBJ whole genome shotgun (WGS) entry which is preliminary data.</text>
</comment>
<proteinExistence type="predicted"/>
<organism evidence="2 3">
    <name type="scientific">Marinifilum caeruleilacunae</name>
    <dbReference type="NCBI Taxonomy" id="2499076"/>
    <lineage>
        <taxon>Bacteria</taxon>
        <taxon>Pseudomonadati</taxon>
        <taxon>Bacteroidota</taxon>
        <taxon>Bacteroidia</taxon>
        <taxon>Marinilabiliales</taxon>
        <taxon>Marinifilaceae</taxon>
    </lineage>
</organism>
<feature type="transmembrane region" description="Helical" evidence="1">
    <location>
        <begin position="34"/>
        <end position="51"/>
    </location>
</feature>
<name>A0ABX1WYL9_9BACT</name>
<keyword evidence="3" id="KW-1185">Reference proteome</keyword>
<evidence type="ECO:0000313" key="3">
    <source>
        <dbReference type="Proteomes" id="UP000732105"/>
    </source>
</evidence>
<evidence type="ECO:0000313" key="2">
    <source>
        <dbReference type="EMBL" id="NOU61021.1"/>
    </source>
</evidence>
<evidence type="ECO:0000256" key="1">
    <source>
        <dbReference type="SAM" id="Phobius"/>
    </source>
</evidence>
<protein>
    <submittedName>
        <fullName evidence="2">Uncharacterized protein</fullName>
    </submittedName>
</protein>
<feature type="transmembrane region" description="Helical" evidence="1">
    <location>
        <begin position="9"/>
        <end position="28"/>
    </location>
</feature>
<sequence>MMHNKLDKLFGQAGSVLGWLFIVLGFLFTNSGVSAAFILIGSFMAFSYSAVKIDTVRNRYKLYYAYFGFINIGKWKYLSNIDGIGGVSPIIKRWSFAKDSKAYQFKPENCFVVLFRNHPKRRIPFKKCKDLVEAKLEAQKLAQLLHLNLIH</sequence>